<comment type="similarity">
    <text evidence="3">Belongs to the YIM1 family.</text>
</comment>
<dbReference type="InterPro" id="IPR020843">
    <property type="entry name" value="ER"/>
</dbReference>
<dbReference type="GO" id="GO:0005739">
    <property type="term" value="C:mitochondrion"/>
    <property type="evidence" value="ECO:0007669"/>
    <property type="project" value="TreeGrafter"/>
</dbReference>
<name>A0A060T4A5_BLAAD</name>
<comment type="subcellular location">
    <subcellularLocation>
        <location evidence="1">Lipid droplet</location>
    </subcellularLocation>
</comment>
<dbReference type="CDD" id="cd05289">
    <property type="entry name" value="MDR_like_2"/>
    <property type="match status" value="1"/>
</dbReference>
<evidence type="ECO:0000256" key="3">
    <source>
        <dbReference type="ARBA" id="ARBA00038249"/>
    </source>
</evidence>
<dbReference type="AlphaFoldDB" id="A0A060T4A5"/>
<accession>A0A060T4A5</accession>
<dbReference type="PhylomeDB" id="A0A060T4A5"/>
<dbReference type="GO" id="GO:0016491">
    <property type="term" value="F:oxidoreductase activity"/>
    <property type="evidence" value="ECO:0007669"/>
    <property type="project" value="InterPro"/>
</dbReference>
<reference evidence="5" key="2">
    <citation type="submission" date="2014-06" db="EMBL/GenBank/DDBJ databases">
        <title>The complete genome of Blastobotrys (Arxula) adeninivorans LS3 - a yeast of biotechnological interest.</title>
        <authorList>
            <person name="Kunze G."/>
            <person name="Gaillardin C."/>
            <person name="Czernicka M."/>
            <person name="Durrens P."/>
            <person name="Martin T."/>
            <person name="Boer E."/>
            <person name="Gabaldon T."/>
            <person name="Cruz J."/>
            <person name="Talla E."/>
            <person name="Marck C."/>
            <person name="Goffeau A."/>
            <person name="Barbe V."/>
            <person name="Baret P."/>
            <person name="Baronian K."/>
            <person name="Beier S."/>
            <person name="Bleykasten C."/>
            <person name="Bode R."/>
            <person name="Casaregola S."/>
            <person name="Despons L."/>
            <person name="Fairhead C."/>
            <person name="Giersberg M."/>
            <person name="Gierski P."/>
            <person name="Hahnel U."/>
            <person name="Hartmann A."/>
            <person name="Jankowska D."/>
            <person name="Jubin C."/>
            <person name="Jung P."/>
            <person name="Lafontaine I."/>
            <person name="Leh-Louis V."/>
            <person name="Lemaire M."/>
            <person name="Marcet-Houben M."/>
            <person name="Mascher M."/>
            <person name="Morel G."/>
            <person name="Richard G.-F."/>
            <person name="Riechen J."/>
            <person name="Sacerdot C."/>
            <person name="Sarkar A."/>
            <person name="Savel G."/>
            <person name="Schacherer J."/>
            <person name="Sherman D."/>
            <person name="Straub M.-L."/>
            <person name="Stein N."/>
            <person name="Thierry A."/>
            <person name="Trautwein-Schult A."/>
            <person name="Westhof E."/>
            <person name="Worch S."/>
            <person name="Dujon B."/>
            <person name="Souciet J.-L."/>
            <person name="Wincker P."/>
            <person name="Scholz U."/>
            <person name="Neuveglise N."/>
        </authorList>
    </citation>
    <scope>NUCLEOTIDE SEQUENCE</scope>
    <source>
        <strain evidence="5">LS3</strain>
    </source>
</reference>
<dbReference type="Gene3D" id="3.90.180.10">
    <property type="entry name" value="Medium-chain alcohol dehydrogenases, catalytic domain"/>
    <property type="match status" value="1"/>
</dbReference>
<dbReference type="InterPro" id="IPR050700">
    <property type="entry name" value="YIM1/Zinc_Alcohol_DH_Fams"/>
</dbReference>
<dbReference type="Pfam" id="PF13602">
    <property type="entry name" value="ADH_zinc_N_2"/>
    <property type="match status" value="1"/>
</dbReference>
<dbReference type="InterPro" id="IPR036291">
    <property type="entry name" value="NAD(P)-bd_dom_sf"/>
</dbReference>
<dbReference type="PANTHER" id="PTHR11695">
    <property type="entry name" value="ALCOHOL DEHYDROGENASE RELATED"/>
    <property type="match status" value="1"/>
</dbReference>
<sequence length="343" mass="37491">MRALTIDSFAKIPEGLNLRDDWPEPSKAELKPTELFVKVAASSINPVDWKIAEGMLKPITTIPLPKVISFDLSGTVEAVGSAVTRFKKGDAIIVRLPTTDGSCQEYVAVEEKYVSKMPSNLSFEEAAGIPLAAQTALQSFDDAGLDPNADNSGKKAFVPAGLGGVGLFATQILKNVYGFQVATTVSTNKVEKMKELVPGIEVVDYKTTDYTTKLSDVDYVLDTTGDLANEAKIVRKGAVVNSIAAMPDPDVISKRLGPPPFYIRPVLRCLSWWQSRPLRSAGATYSYVWMEPDHKCLDKISKWIEDGKVKVVVDSVHPWKDAKEAFVRSKQSITGKVIIKVEN</sequence>
<dbReference type="PANTHER" id="PTHR11695:SF294">
    <property type="entry name" value="RETICULON-4-INTERACTING PROTEIN 1, MITOCHONDRIAL"/>
    <property type="match status" value="1"/>
</dbReference>
<evidence type="ECO:0000256" key="1">
    <source>
        <dbReference type="ARBA" id="ARBA00004502"/>
    </source>
</evidence>
<proteinExistence type="inferred from homology"/>
<dbReference type="SMART" id="SM00829">
    <property type="entry name" value="PKS_ER"/>
    <property type="match status" value="1"/>
</dbReference>
<feature type="domain" description="Enoyl reductase (ER)" evidence="4">
    <location>
        <begin position="15"/>
        <end position="339"/>
    </location>
</feature>
<dbReference type="GO" id="GO:0005811">
    <property type="term" value="C:lipid droplet"/>
    <property type="evidence" value="ECO:0007669"/>
    <property type="project" value="UniProtKB-SubCell"/>
</dbReference>
<dbReference type="EMBL" id="HG937693">
    <property type="protein sequence ID" value="CDP34026.1"/>
    <property type="molecule type" value="Genomic_DNA"/>
</dbReference>
<dbReference type="InterPro" id="IPR011032">
    <property type="entry name" value="GroES-like_sf"/>
</dbReference>
<dbReference type="SUPFAM" id="SSF50129">
    <property type="entry name" value="GroES-like"/>
    <property type="match status" value="1"/>
</dbReference>
<keyword evidence="2" id="KW-0551">Lipid droplet</keyword>
<gene>
    <name evidence="5" type="ORF">GNLVRS02_ARAD1C03014g</name>
</gene>
<evidence type="ECO:0000256" key="2">
    <source>
        <dbReference type="ARBA" id="ARBA00022677"/>
    </source>
</evidence>
<evidence type="ECO:0000259" key="4">
    <source>
        <dbReference type="SMART" id="SM00829"/>
    </source>
</evidence>
<evidence type="ECO:0000313" key="5">
    <source>
        <dbReference type="EMBL" id="CDP34026.1"/>
    </source>
</evidence>
<dbReference type="Gene3D" id="3.40.50.720">
    <property type="entry name" value="NAD(P)-binding Rossmann-like Domain"/>
    <property type="match status" value="1"/>
</dbReference>
<dbReference type="SUPFAM" id="SSF51735">
    <property type="entry name" value="NAD(P)-binding Rossmann-fold domains"/>
    <property type="match status" value="1"/>
</dbReference>
<dbReference type="InterPro" id="IPR013154">
    <property type="entry name" value="ADH-like_N"/>
</dbReference>
<reference evidence="5" key="1">
    <citation type="submission" date="2014-02" db="EMBL/GenBank/DDBJ databases">
        <authorList>
            <person name="Genoscope - CEA"/>
        </authorList>
    </citation>
    <scope>NUCLEOTIDE SEQUENCE</scope>
    <source>
        <strain evidence="5">LS3</strain>
    </source>
</reference>
<dbReference type="Pfam" id="PF08240">
    <property type="entry name" value="ADH_N"/>
    <property type="match status" value="1"/>
</dbReference>
<protein>
    <submittedName>
        <fullName evidence="5">ARAD1C03014p</fullName>
    </submittedName>
</protein>
<organism evidence="5">
    <name type="scientific">Blastobotrys adeninivorans</name>
    <name type="common">Yeast</name>
    <name type="synonym">Arxula adeninivorans</name>
    <dbReference type="NCBI Taxonomy" id="409370"/>
    <lineage>
        <taxon>Eukaryota</taxon>
        <taxon>Fungi</taxon>
        <taxon>Dikarya</taxon>
        <taxon>Ascomycota</taxon>
        <taxon>Saccharomycotina</taxon>
        <taxon>Dipodascomycetes</taxon>
        <taxon>Dipodascales</taxon>
        <taxon>Trichomonascaceae</taxon>
        <taxon>Blastobotrys</taxon>
    </lineage>
</organism>